<dbReference type="InterPro" id="IPR016181">
    <property type="entry name" value="Acyl_CoA_acyltransferase"/>
</dbReference>
<dbReference type="PROSITE" id="PS50995">
    <property type="entry name" value="HTH_MARR_2"/>
    <property type="match status" value="1"/>
</dbReference>
<dbReference type="InterPro" id="IPR000835">
    <property type="entry name" value="HTH_MarR-typ"/>
</dbReference>
<dbReference type="RefSeq" id="WP_253760749.1">
    <property type="nucleotide sequence ID" value="NZ_JAMZDZ010000001.1"/>
</dbReference>
<dbReference type="SUPFAM" id="SSF46785">
    <property type="entry name" value="Winged helix' DNA-binding domain"/>
    <property type="match status" value="1"/>
</dbReference>
<dbReference type="CDD" id="cd04301">
    <property type="entry name" value="NAT_SF"/>
    <property type="match status" value="1"/>
</dbReference>
<evidence type="ECO:0000313" key="6">
    <source>
        <dbReference type="Proteomes" id="UP001595816"/>
    </source>
</evidence>
<dbReference type="Gene3D" id="3.40.630.30">
    <property type="match status" value="1"/>
</dbReference>
<dbReference type="EC" id="2.3.1.-" evidence="5"/>
<dbReference type="EMBL" id="JBHSAY010000010">
    <property type="protein sequence ID" value="MFC4133457.1"/>
    <property type="molecule type" value="Genomic_DNA"/>
</dbReference>
<dbReference type="Pfam" id="PF00583">
    <property type="entry name" value="Acetyltransf_1"/>
    <property type="match status" value="1"/>
</dbReference>
<gene>
    <name evidence="5" type="ORF">ACFOZ4_22830</name>
</gene>
<organism evidence="5 6">
    <name type="scientific">Hamadaea flava</name>
    <dbReference type="NCBI Taxonomy" id="1742688"/>
    <lineage>
        <taxon>Bacteria</taxon>
        <taxon>Bacillati</taxon>
        <taxon>Actinomycetota</taxon>
        <taxon>Actinomycetes</taxon>
        <taxon>Micromonosporales</taxon>
        <taxon>Micromonosporaceae</taxon>
        <taxon>Hamadaea</taxon>
    </lineage>
</organism>
<evidence type="ECO:0000259" key="4">
    <source>
        <dbReference type="PROSITE" id="PS51186"/>
    </source>
</evidence>
<dbReference type="InterPro" id="IPR036390">
    <property type="entry name" value="WH_DNA-bd_sf"/>
</dbReference>
<dbReference type="Proteomes" id="UP001595816">
    <property type="component" value="Unassembled WGS sequence"/>
</dbReference>
<accession>A0ABV8LQX6</accession>
<evidence type="ECO:0000256" key="2">
    <source>
        <dbReference type="ARBA" id="ARBA00023315"/>
    </source>
</evidence>
<evidence type="ECO:0000313" key="5">
    <source>
        <dbReference type="EMBL" id="MFC4133457.1"/>
    </source>
</evidence>
<feature type="domain" description="HTH marR-type" evidence="3">
    <location>
        <begin position="1"/>
        <end position="133"/>
    </location>
</feature>
<sequence length="286" mass="31592">MEQVTGRIREFNRYYTQRIGVLTDHYLGQHSLGEARLLYELSRDPDVRSVRIRLGLDSGYLSRLLRALERQDLLKLDRHPDDGRARIAVLTDAGHAAVSDLDTRSDESVTTLIDPLTPDQRKRLADAMEEVQRLLRLAAIQVQPVAAGSAVARSCLHAYAEELSRRFPEGYGPDDLLPATAFALFLVASDGVSPVGCVGLRPLSATTAEIKHMWVSPSARRLGVGRRLLAALESHAASLGYAELRLNTHEALPEAIALYQALGYTEIPPYGDDVHGQRFFALPLPH</sequence>
<reference evidence="6" key="1">
    <citation type="journal article" date="2019" name="Int. J. Syst. Evol. Microbiol.">
        <title>The Global Catalogue of Microorganisms (GCM) 10K type strain sequencing project: providing services to taxonomists for standard genome sequencing and annotation.</title>
        <authorList>
            <consortium name="The Broad Institute Genomics Platform"/>
            <consortium name="The Broad Institute Genome Sequencing Center for Infectious Disease"/>
            <person name="Wu L."/>
            <person name="Ma J."/>
        </authorList>
    </citation>
    <scope>NUCLEOTIDE SEQUENCE [LARGE SCALE GENOMIC DNA]</scope>
    <source>
        <strain evidence="6">CGMCC 4.7289</strain>
    </source>
</reference>
<protein>
    <submittedName>
        <fullName evidence="5">GNAT family N-acetyltransferase</fullName>
        <ecNumber evidence="5">2.3.1.-</ecNumber>
    </submittedName>
</protein>
<dbReference type="PROSITE" id="PS51186">
    <property type="entry name" value="GNAT"/>
    <property type="match status" value="1"/>
</dbReference>
<comment type="caution">
    <text evidence="5">The sequence shown here is derived from an EMBL/GenBank/DDBJ whole genome shotgun (WGS) entry which is preliminary data.</text>
</comment>
<proteinExistence type="predicted"/>
<evidence type="ECO:0000256" key="1">
    <source>
        <dbReference type="ARBA" id="ARBA00022679"/>
    </source>
</evidence>
<dbReference type="InterPro" id="IPR000182">
    <property type="entry name" value="GNAT_dom"/>
</dbReference>
<dbReference type="Gene3D" id="1.10.10.10">
    <property type="entry name" value="Winged helix-like DNA-binding domain superfamily/Winged helix DNA-binding domain"/>
    <property type="match status" value="1"/>
</dbReference>
<dbReference type="PANTHER" id="PTHR43877:SF2">
    <property type="entry name" value="AMINOALKYLPHOSPHONATE N-ACETYLTRANSFERASE-RELATED"/>
    <property type="match status" value="1"/>
</dbReference>
<keyword evidence="6" id="KW-1185">Reference proteome</keyword>
<dbReference type="GO" id="GO:0016746">
    <property type="term" value="F:acyltransferase activity"/>
    <property type="evidence" value="ECO:0007669"/>
    <property type="project" value="UniProtKB-KW"/>
</dbReference>
<keyword evidence="2 5" id="KW-0012">Acyltransferase</keyword>
<keyword evidence="1 5" id="KW-0808">Transferase</keyword>
<evidence type="ECO:0000259" key="3">
    <source>
        <dbReference type="PROSITE" id="PS50995"/>
    </source>
</evidence>
<dbReference type="InterPro" id="IPR036388">
    <property type="entry name" value="WH-like_DNA-bd_sf"/>
</dbReference>
<feature type="domain" description="N-acetyltransferase" evidence="4">
    <location>
        <begin position="140"/>
        <end position="285"/>
    </location>
</feature>
<dbReference type="SMART" id="SM00347">
    <property type="entry name" value="HTH_MARR"/>
    <property type="match status" value="1"/>
</dbReference>
<dbReference type="InterPro" id="IPR050832">
    <property type="entry name" value="Bact_Acetyltransf"/>
</dbReference>
<name>A0ABV8LQX6_9ACTN</name>
<dbReference type="PANTHER" id="PTHR43877">
    <property type="entry name" value="AMINOALKYLPHOSPHONATE N-ACETYLTRANSFERASE-RELATED-RELATED"/>
    <property type="match status" value="1"/>
</dbReference>
<dbReference type="SUPFAM" id="SSF55729">
    <property type="entry name" value="Acyl-CoA N-acyltransferases (Nat)"/>
    <property type="match status" value="1"/>
</dbReference>